<keyword evidence="7" id="KW-0479">Metal-binding</keyword>
<evidence type="ECO:0000256" key="9">
    <source>
        <dbReference type="ARBA" id="ARBA00022842"/>
    </source>
</evidence>
<evidence type="ECO:0000313" key="16">
    <source>
        <dbReference type="Proteomes" id="UP000186817"/>
    </source>
</evidence>
<organism evidence="15 16">
    <name type="scientific">Symbiodinium microadriaticum</name>
    <name type="common">Dinoflagellate</name>
    <name type="synonym">Zooxanthella microadriatica</name>
    <dbReference type="NCBI Taxonomy" id="2951"/>
    <lineage>
        <taxon>Eukaryota</taxon>
        <taxon>Sar</taxon>
        <taxon>Alveolata</taxon>
        <taxon>Dinophyceae</taxon>
        <taxon>Suessiales</taxon>
        <taxon>Symbiodiniaceae</taxon>
        <taxon>Symbiodinium</taxon>
    </lineage>
</organism>
<feature type="transmembrane region" description="Helical" evidence="13">
    <location>
        <begin position="3315"/>
        <end position="3334"/>
    </location>
</feature>
<comment type="caution">
    <text evidence="15">The sequence shown here is derived from an EMBL/GenBank/DDBJ whole genome shotgun (WGS) entry which is preliminary data.</text>
</comment>
<evidence type="ECO:0000256" key="4">
    <source>
        <dbReference type="ARBA" id="ARBA00022676"/>
    </source>
</evidence>
<comment type="subcellular location">
    <subcellularLocation>
        <location evidence="2">Membrane</location>
        <topology evidence="2">Multi-pass membrane protein</topology>
    </subcellularLocation>
</comment>
<dbReference type="InterPro" id="IPR035966">
    <property type="entry name" value="PKF_sf"/>
</dbReference>
<dbReference type="Gene3D" id="3.40.50.460">
    <property type="entry name" value="Phosphofructokinase domain"/>
    <property type="match status" value="2"/>
</dbReference>
<dbReference type="GO" id="GO:0016020">
    <property type="term" value="C:membrane"/>
    <property type="evidence" value="ECO:0007669"/>
    <property type="project" value="UniProtKB-SubCell"/>
</dbReference>
<dbReference type="GO" id="GO:0003872">
    <property type="term" value="F:6-phosphofructokinase activity"/>
    <property type="evidence" value="ECO:0007669"/>
    <property type="project" value="InterPro"/>
</dbReference>
<dbReference type="Gene3D" id="3.40.50.450">
    <property type="match status" value="2"/>
</dbReference>
<dbReference type="Gene3D" id="3.40.50.720">
    <property type="entry name" value="NAD(P)-binding Rossmann-like Domain"/>
    <property type="match status" value="1"/>
</dbReference>
<dbReference type="InterPro" id="IPR013968">
    <property type="entry name" value="PKS_KR"/>
</dbReference>
<dbReference type="Pfam" id="PF08659">
    <property type="entry name" value="KR"/>
    <property type="match status" value="1"/>
</dbReference>
<evidence type="ECO:0000256" key="10">
    <source>
        <dbReference type="ARBA" id="ARBA00022989"/>
    </source>
</evidence>
<dbReference type="GO" id="GO:0016757">
    <property type="term" value="F:glycosyltransferase activity"/>
    <property type="evidence" value="ECO:0007669"/>
    <property type="project" value="UniProtKB-KW"/>
</dbReference>
<dbReference type="SUPFAM" id="SSF55120">
    <property type="entry name" value="Pseudouridine synthase"/>
    <property type="match status" value="1"/>
</dbReference>
<reference evidence="15 16" key="1">
    <citation type="submission" date="2016-02" db="EMBL/GenBank/DDBJ databases">
        <title>Genome analysis of coral dinoflagellate symbionts highlights evolutionary adaptations to a symbiotic lifestyle.</title>
        <authorList>
            <person name="Aranda M."/>
            <person name="Li Y."/>
            <person name="Liew Y.J."/>
            <person name="Baumgarten S."/>
            <person name="Simakov O."/>
            <person name="Wilson M."/>
            <person name="Piel J."/>
            <person name="Ashoor H."/>
            <person name="Bougouffa S."/>
            <person name="Bajic V.B."/>
            <person name="Ryu T."/>
            <person name="Ravasi T."/>
            <person name="Bayer T."/>
            <person name="Micklem G."/>
            <person name="Kim H."/>
            <person name="Bhak J."/>
            <person name="Lajeunesse T.C."/>
            <person name="Voolstra C.R."/>
        </authorList>
    </citation>
    <scope>NUCLEOTIDE SEQUENCE [LARGE SCALE GENOMIC DNA]</scope>
    <source>
        <strain evidence="15 16">CCMP2467</strain>
    </source>
</reference>
<gene>
    <name evidence="15" type="primary">PFK7</name>
    <name evidence="15" type="ORF">AK812_SmicGene36424</name>
</gene>
<keyword evidence="11 13" id="KW-0472">Membrane</keyword>
<dbReference type="InterPro" id="IPR020103">
    <property type="entry name" value="PsdUridine_synth_cat_dom_sf"/>
</dbReference>
<feature type="domain" description="Ketoreductase" evidence="14">
    <location>
        <begin position="2275"/>
        <end position="2453"/>
    </location>
</feature>
<dbReference type="EMBL" id="LSRX01001158">
    <property type="protein sequence ID" value="OLP82883.1"/>
    <property type="molecule type" value="Genomic_DNA"/>
</dbReference>
<evidence type="ECO:0000256" key="12">
    <source>
        <dbReference type="PROSITE-ProRule" id="PRU00339"/>
    </source>
</evidence>
<evidence type="ECO:0000259" key="14">
    <source>
        <dbReference type="SMART" id="SM00822"/>
    </source>
</evidence>
<dbReference type="InterPro" id="IPR018732">
    <property type="entry name" value="Dpy-19/Dpy-19-like"/>
</dbReference>
<dbReference type="Pfam" id="PF00365">
    <property type="entry name" value="PFK"/>
    <property type="match status" value="3"/>
</dbReference>
<dbReference type="Gene3D" id="3.30.2350.10">
    <property type="entry name" value="Pseudouridine synthase"/>
    <property type="match status" value="1"/>
</dbReference>
<feature type="transmembrane region" description="Helical" evidence="13">
    <location>
        <begin position="3275"/>
        <end position="3295"/>
    </location>
</feature>
<dbReference type="InterPro" id="IPR022953">
    <property type="entry name" value="ATP_PFK"/>
</dbReference>
<dbReference type="Proteomes" id="UP000186817">
    <property type="component" value="Unassembled WGS sequence"/>
</dbReference>
<dbReference type="GO" id="GO:0003723">
    <property type="term" value="F:RNA binding"/>
    <property type="evidence" value="ECO:0007669"/>
    <property type="project" value="InterPro"/>
</dbReference>
<dbReference type="Pfam" id="PF00849">
    <property type="entry name" value="PseudoU_synth_2"/>
    <property type="match status" value="1"/>
</dbReference>
<protein>
    <submittedName>
        <fullName evidence="15">6-phosphofructokinase 7</fullName>
    </submittedName>
</protein>
<keyword evidence="6 13" id="KW-0812">Transmembrane</keyword>
<keyword evidence="9" id="KW-0460">Magnesium</keyword>
<evidence type="ECO:0000256" key="1">
    <source>
        <dbReference type="ARBA" id="ARBA00001946"/>
    </source>
</evidence>
<name>A0A1Q9CIY9_SYMMI</name>
<keyword evidence="8 15" id="KW-0418">Kinase</keyword>
<evidence type="ECO:0000256" key="2">
    <source>
        <dbReference type="ARBA" id="ARBA00004141"/>
    </source>
</evidence>
<dbReference type="SUPFAM" id="SSF53784">
    <property type="entry name" value="Phosphofructokinase"/>
    <property type="match status" value="4"/>
</dbReference>
<keyword evidence="4" id="KW-0328">Glycosyltransferase</keyword>
<evidence type="ECO:0000313" key="15">
    <source>
        <dbReference type="EMBL" id="OLP82883.1"/>
    </source>
</evidence>
<dbReference type="InterPro" id="IPR050929">
    <property type="entry name" value="PFKA"/>
</dbReference>
<feature type="transmembrane region" description="Helical" evidence="13">
    <location>
        <begin position="3193"/>
        <end position="3212"/>
    </location>
</feature>
<evidence type="ECO:0000256" key="8">
    <source>
        <dbReference type="ARBA" id="ARBA00022777"/>
    </source>
</evidence>
<dbReference type="GO" id="GO:0001522">
    <property type="term" value="P:pseudouridine synthesis"/>
    <property type="evidence" value="ECO:0007669"/>
    <property type="project" value="InterPro"/>
</dbReference>
<evidence type="ECO:0000256" key="3">
    <source>
        <dbReference type="ARBA" id="ARBA00008744"/>
    </source>
</evidence>
<dbReference type="OrthoDB" id="537915at2759"/>
<feature type="transmembrane region" description="Helical" evidence="13">
    <location>
        <begin position="3378"/>
        <end position="3397"/>
    </location>
</feature>
<dbReference type="PROSITE" id="PS50005">
    <property type="entry name" value="TPR"/>
    <property type="match status" value="1"/>
</dbReference>
<comment type="similarity">
    <text evidence="3">Belongs to the dpy-19 family.</text>
</comment>
<dbReference type="InterPro" id="IPR057326">
    <property type="entry name" value="KR_dom"/>
</dbReference>
<dbReference type="GO" id="GO:0046872">
    <property type="term" value="F:metal ion binding"/>
    <property type="evidence" value="ECO:0007669"/>
    <property type="project" value="UniProtKB-KW"/>
</dbReference>
<dbReference type="Pfam" id="PF10034">
    <property type="entry name" value="Dpy19"/>
    <property type="match status" value="2"/>
</dbReference>
<evidence type="ECO:0000256" key="11">
    <source>
        <dbReference type="ARBA" id="ARBA00023136"/>
    </source>
</evidence>
<feature type="repeat" description="TPR" evidence="12">
    <location>
        <begin position="1828"/>
        <end position="1861"/>
    </location>
</feature>
<evidence type="ECO:0000256" key="7">
    <source>
        <dbReference type="ARBA" id="ARBA00022723"/>
    </source>
</evidence>
<dbReference type="InterPro" id="IPR000023">
    <property type="entry name" value="Phosphofructokinase_dom"/>
</dbReference>
<dbReference type="GO" id="GO:0009982">
    <property type="term" value="F:pseudouridine synthase activity"/>
    <property type="evidence" value="ECO:0007669"/>
    <property type="project" value="InterPro"/>
</dbReference>
<dbReference type="CDD" id="cd02869">
    <property type="entry name" value="PseudoU_synth_RluA_like"/>
    <property type="match status" value="1"/>
</dbReference>
<evidence type="ECO:0000256" key="5">
    <source>
        <dbReference type="ARBA" id="ARBA00022679"/>
    </source>
</evidence>
<dbReference type="InterPro" id="IPR036291">
    <property type="entry name" value="NAD(P)-bd_dom_sf"/>
</dbReference>
<dbReference type="PANTHER" id="PTHR45770">
    <property type="entry name" value="ATP-DEPENDENT 6-PHOSPHOFRUCTOKINASE 1"/>
    <property type="match status" value="1"/>
</dbReference>
<dbReference type="InterPro" id="IPR006145">
    <property type="entry name" value="PsdUridine_synth_RsuA/RluA"/>
</dbReference>
<dbReference type="SUPFAM" id="SSF51735">
    <property type="entry name" value="NAD(P)-binding Rossmann-fold domains"/>
    <property type="match status" value="2"/>
</dbReference>
<dbReference type="UniPathway" id="UPA00109">
    <property type="reaction ID" value="UER00182"/>
</dbReference>
<keyword evidence="16" id="KW-1185">Reference proteome</keyword>
<keyword evidence="12" id="KW-0802">TPR repeat</keyword>
<keyword evidence="5" id="KW-0808">Transferase</keyword>
<keyword evidence="10 13" id="KW-1133">Transmembrane helix</keyword>
<sequence length="3560" mass="393077">MAHVSQLKLQELASTSQSLGTSRALKDKLWDAAAVASARNFRQDQMDSDSDVCFADMEMLIAAGSMSDMMERQTAIDLRQAVAEVLACWAAARDSRDSGVKQISFNERAGAGQLPEEPCVLRAQSRLCVLWKPPGWSVVVGRDDFDSSAEAPRRTDTDQMEGLDSMDQDMSSWLVRTFGKTNAIVLDAKRSHGLVHRLDKMTSGGLLWASNYSGYYAARLAFAARETLRKEYVCLSEGLIKRSPHLIAVALRRLAEGTDTRRSVAVAADAVGGRESSTMILDASHCMTPEESCASFVRVQIFTGRQHQIRAHLAESGHALLEDTAYGGSAVAWCQRIFLHSSHLEIDIGDGSLEADVPLPADLQSAVAFLRALDGPSRVALRRSQTGGGNKKLADVGPWLRDKLLERFKQVKLPLTVKYIDPTYMIRAIGPNANDSVYCSSLSHNAVHAAMAGYTGITVGQISSRQVLLPIACVTKNPQKRVDLKGQRFQELVSSTLQPNLAPEGAEEGVDQAPIPAENPLLHDSEPVELVGAIGEGCEVRRLELEHLSLKFGDQSEPTTLMQQVKGGKVCFFDEASWVTQTLGLPGVRLQMLKAGPRKKLYFKPSEVAATIVTCGGLCPGLNSVIRELVMMLYAYGVKKVYGIKGGFKGVVNPQSWVTLTPENVKDIHLQGGSILVSDRGNPAHIEMAKALKKRGVRQHFVLGGDGTQKGAYQTYEQMQSIGWECAVVGIPKTIDNDINLLDRSFGFDTAMTEAQKAIEVAYVEATCNANAIGLVKLMGRHCGYLTMMSVLAARHVDICLLPEMDINLEKVLDHCVELVSTSGYAVVVVAEGCGDTLLHSSGAIDEGGNKKINDVGPWLKDAITSHFKTLKLPITIKYVDPTYMVRAVPANPNDSIYCSELAQAAVHAAMAGYTGATVGKVDQQVVYLPIKMLTSMPSRVVDINGRWFEALRTTTQQPNLEWVGNAAAKPIDPTKKQGLQGLLRSRRAGPHTWTRGKSIDDLEKSDTLRVPDTTLTIMDGFGRVRESRPLARDDLIQDSTELRSLQCFNLSERYGTFDIPSTLKGVRLFSDNFSWTSQALFLGNRLDSGRGVPYFKMTRAGPREFLHFDPHDPASAAAIISCGGICPGLNCVIREIVNTLWAYGVRRIYGIKGGYKGLLEPETWLELNPEVVKDIHTEGGTMLVSDRGNPPHLDMARALQSKNVRQYFVLGGDGTHKGAMQTFNGMMEVPLCFSGLSLIPPVFDSRLMDPAFFQQTFSELGYTFNNLECDSAGRIVCAQATRQGCPLLAIPLTKCWTKKAVRQSCKDVSTALATALRRNPDSFLLSRDSTWIVLHVLYTHNHGQLASMSRHVERLKEVTGTLTSWPQEDMEILRPSFWWEEGCRRRQQITIDYSDLRSDLGPEICRFLGITESSFRWGREALQQLGLKIHGEDPSVPMQLLVPGFELLPTETQATPDPYAVQLVSTPNGPILIVAAGKDYECGEAFFLSHGGLLVSSGAQLATSGVLLDRVTVDPEKFPWEGVVLCIELRTDSMREDSDEKAVFFFQLQESLGQALRDASPTWNIPGLCVAPTPLEELSAVECGLDDELLLRVYICNDRPLPPGPCLQILGMAALADSSKQRDILMNECAWEGVWEDSACESRGLQFLVNEIHAALAQYPTDENIRSRAYDGSPRTDALCFDLLQRERQMLERAAEAGLKRLESFKQTAPSQELPQPSQQKRESLRDWALEAMATGLMETARKFEGLARKESLGQALEQQLELQLAMLANLGYDLAKLRGGDPDVPGPPLWRPRPLHRVEDAGLRAQLAQKRWQRGLGGELDSPGDAARLLELASLHLRLGELEAARGDLSDALERNPEMPEAKALLEATEAVSRELPQAEQYSFDWADGEDAEDALSVVSEEKPVLAPRASRRAAFPPRRSRPVQRRVVLDRRTEKKPLGMKVRPFLSGFEVQEVLTHGLVADWNSAVPVDASIGPGDKVVQVNDVRGEGQKLLAECSKRQLLYVVLAPREDPDVARCPPKAESRTEHPETATWSDVALQRLLGFTPPCLCDWLWHATAPPVEVHVMDSKRNMAVIHFPGCTWTHEVKQVLEKKMGCQRFNFKAGSMAHTLGELDVVLLPLVTAQAKDESQSLTALPLEIFHFLNEAGALSAPLRIVALTCGAHGPDCAGAQDDGFGMPAAACLRGMFRCFRIEHPSFPILHIDTDALGIPGKAEELQRQVEAELSLTADLGKRSLVYTGREVAYRKSRRFLPKLDICGQRPPVSKRSVSSEGVAVITGGTGGLGITTAEAMVDAGVRCVVLSSRSGAISATAPGNLVERVAKLQQLASVILEACDVADEKQVVSMLDRLRKQHGNLRWVVNAAGIVLPNEPGKLEAVFVPKCLGAWNMHKHTQRDDLEAMWFFSSLSGGIGSEGMHNYAAANCYLDELARLRRSQGLPGVSLQFPEVEEAGMAAAFGTRSSGATVSLAVVRRAVKQLMLGEGDPAAVVALLPVGYLIPRSVFHMTALEPLKARVDQDLWANLERLEGEKKDEVKSMRKEIAERRQEIDHECAVVGVPKTIDNDVPMVDQTFGFDTACTEAAKAVNSAYVEARGNANCIGLVKLMGRHCGFIAMNAALAARNVDICLIPEMDIDLEKVLNHTEHLMRTKGHAVIVVAEGCGDTLIQSSGATDAGGNKILADVGPWLKDTITARFKSLGLPLTIKYIDPTYMIRSVPANSFDSTYCSVLGQMAVHGAMAGYSGITVGKIYERYCYLPIHAITNQKGKRVNPNGRWFFRMRESTKQPDFRPDIPSAPPKSAGTQDVLQAVSLLVGCLHYVEVSGYNCITTGLSVAEQKEEFVIAPDLGSALGSSLYDRRSEAPDTINALKRFNVYQEVICGALYRLAVWLCGRCGPRQVAVYCHNVVDPWYFFRSCSYAVADFMAAAWIWLVVLRPRRIGSRAHPNWPRWATWSQAASCTWSHDPRLGLYPNNVFCDFDVVRSERLEPFAARLAFIYVQAMGRTQSGIRKGMDARNVWDDMCRRGGRRHQLRQPSGISLFILAFLHRLDFSRIHDVGMLELRENWAMPVVLCQVWALTKLLMTHPSLSHESSWEFVAWRWAFRSLTVVCILVWQFSAFAFLLQVSAAFLCALLACHQGARLAMNEVVNSHLVAVAIAAVLLFGNELLVHHLLVTQCIAIKTVLWLRRASRWKLLFWLDGFLAVILFVFLRVLQMPFATADEHVWELYSNKMRTLFPTYLGKEQKEPTFNTRLYNAVSVFDFISWKNIEVGFQTKVYHFAAAAALLQAGAFMVNILPQAGQEGREEKALGEGYAHAFGSSVLLVQTALFLVLGCFISRLKCIGVPFLLVWATAGLGPRPLSTFFGAASAGPRPLRALRIGLFAIAAAAQLGQLAFLAYKLPFIENRHVSIHADKSWPDGDRGEFFNWMARNVPRDEIVLAAMPLSAELRLTTPLRVAIHPQFEAQHLRDRVQELYQWYQCTPPASFAKTMQKYGSQYVILEFKRCSFGPFLLDKYPEVNCKEGERPWQDLFCPRALASPLFELLWANAEFAVLRLRRHEES</sequence>
<feature type="transmembrane region" description="Helical" evidence="13">
    <location>
        <begin position="3346"/>
        <end position="3366"/>
    </location>
</feature>
<comment type="cofactor">
    <cofactor evidence="1">
        <name>Mg(2+)</name>
        <dbReference type="ChEBI" id="CHEBI:18420"/>
    </cofactor>
</comment>
<proteinExistence type="inferred from homology"/>
<evidence type="ECO:0000256" key="6">
    <source>
        <dbReference type="ARBA" id="ARBA00022692"/>
    </source>
</evidence>
<dbReference type="Gene3D" id="3.90.1410.10">
    <property type="entry name" value="set domain protein methyltransferase, domain 1"/>
    <property type="match status" value="1"/>
</dbReference>
<accession>A0A1Q9CIY9</accession>
<dbReference type="InterPro" id="IPR019734">
    <property type="entry name" value="TPR_rpt"/>
</dbReference>
<evidence type="ECO:0000256" key="13">
    <source>
        <dbReference type="SAM" id="Phobius"/>
    </source>
</evidence>
<dbReference type="SMART" id="SM00822">
    <property type="entry name" value="PKS_KR"/>
    <property type="match status" value="1"/>
</dbReference>
<dbReference type="PRINTS" id="PR00476">
    <property type="entry name" value="PHFRCTKINASE"/>
</dbReference>
<feature type="transmembrane region" description="Helical" evidence="13">
    <location>
        <begin position="3146"/>
        <end position="3163"/>
    </location>
</feature>
<dbReference type="NCBIfam" id="NF005301">
    <property type="entry name" value="PRK06830.1"/>
    <property type="match status" value="1"/>
</dbReference>
<dbReference type="GO" id="GO:0006002">
    <property type="term" value="P:fructose 6-phosphate metabolic process"/>
    <property type="evidence" value="ECO:0007669"/>
    <property type="project" value="InterPro"/>
</dbReference>
<feature type="transmembrane region" description="Helical" evidence="13">
    <location>
        <begin position="3102"/>
        <end position="3134"/>
    </location>
</feature>